<dbReference type="Pfam" id="PF13620">
    <property type="entry name" value="CarboxypepD_reg"/>
    <property type="match status" value="1"/>
</dbReference>
<organism evidence="5 6">
    <name type="scientific">Micromonospora pisi</name>
    <dbReference type="NCBI Taxonomy" id="589240"/>
    <lineage>
        <taxon>Bacteria</taxon>
        <taxon>Bacillati</taxon>
        <taxon>Actinomycetota</taxon>
        <taxon>Actinomycetes</taxon>
        <taxon>Micromonosporales</taxon>
        <taxon>Micromonosporaceae</taxon>
        <taxon>Micromonospora</taxon>
    </lineage>
</organism>
<dbReference type="InterPro" id="IPR011041">
    <property type="entry name" value="Quinoprot_gluc/sorb_DH_b-prop"/>
</dbReference>
<dbReference type="Proteomes" id="UP000277671">
    <property type="component" value="Unassembled WGS sequence"/>
</dbReference>
<name>A0A495JJ69_9ACTN</name>
<evidence type="ECO:0000256" key="2">
    <source>
        <dbReference type="ARBA" id="ARBA00012595"/>
    </source>
</evidence>
<dbReference type="InterPro" id="IPR012938">
    <property type="entry name" value="Glc/Sorbosone_DH"/>
</dbReference>
<accession>A0A495JJ69</accession>
<gene>
    <name evidence="5" type="ORF">BDK92_2354</name>
</gene>
<dbReference type="Pfam" id="PF07995">
    <property type="entry name" value="GSDH"/>
    <property type="match status" value="2"/>
</dbReference>
<dbReference type="PROSITE" id="PS50093">
    <property type="entry name" value="PKD"/>
    <property type="match status" value="1"/>
</dbReference>
<dbReference type="Gene3D" id="2.120.10.30">
    <property type="entry name" value="TolB, C-terminal domain"/>
    <property type="match status" value="1"/>
</dbReference>
<dbReference type="PANTHER" id="PTHR19328">
    <property type="entry name" value="HEDGEHOG-INTERACTING PROTEIN"/>
    <property type="match status" value="1"/>
</dbReference>
<dbReference type="InterPro" id="IPR013783">
    <property type="entry name" value="Ig-like_fold"/>
</dbReference>
<dbReference type="SUPFAM" id="SSF49452">
    <property type="entry name" value="Starch-binding domain-like"/>
    <property type="match status" value="1"/>
</dbReference>
<evidence type="ECO:0000313" key="6">
    <source>
        <dbReference type="Proteomes" id="UP000277671"/>
    </source>
</evidence>
<reference evidence="5 6" key="1">
    <citation type="submission" date="2018-10" db="EMBL/GenBank/DDBJ databases">
        <title>Sequencing the genomes of 1000 actinobacteria strains.</title>
        <authorList>
            <person name="Klenk H.-P."/>
        </authorList>
    </citation>
    <scope>NUCLEOTIDE SEQUENCE [LARGE SCALE GENOMIC DNA]</scope>
    <source>
        <strain evidence="5 6">DSM 45175</strain>
    </source>
</reference>
<sequence length="1227" mass="126980">MTRLRRIMRLGLVGVLLGSVLAPLRATVAEAVTLPSGFQEQIVFSGLSQPTNIEFAPDGRVFVTEKGGRIKVFDDLADPTPTIFADLSTNVHNQWDRGLLGLALPPDFPATPWVYVLYTYDAPPGQTAPVWNDTCGDANNGRCLVTGRLSRLQANGNVMTGSEQVLIHDWCQQYPSHSVGDLRFGADGMLYASAGDGASFSATDYGQLGNPVNPCGDPPGGSMTPPGAQGGALRAQDVRTTGDPTGLDGTVLRLDPATGAAAPGNPLIGSADLNARRIVGLGMRNPFRFTMRPGTNEVWLGDVGWNVWEEIDRLVSPTAGTTNFGWPCYEGAARMSSYDNANLNLCESLYSGTGQNAPYFTYNHTGAVVPGENCGSGGDAISGLAFYPTSGGNYPAAYAGALFFADYSRNCIYAMRPTTPGGLPSPTNIEAFGQAAANPTDLAIGPGNELYYVDLGGGTVRRIRYFPGNQPPTAVINAQPTSGTAPLTVSFDGTGSTDPDPADEGRLTYKWDFTNDGAVDATTPTASFTYPAGGTYTARLTVTDTLGVTASTTVAIQPGNTAPTAVVDSPVAGTTWAVGDTLSFSGHANDPQQGTLPASGLSWRLRMEHCETVGNCHTHQLQEWTGVAAGSFVAPDHDYPSYLELELTARDADGLTHTVVRRLDPRTVDLTFASEPAGLQLSVGASAGTTPFTRTVIVGSTNTVSAPSPQSANAQTHTFANWSDGGAATHVITAPAGATTFTAAYTSAAGCADSFGYTCTTTTERPFQPAGETVLPLTGDEDVAEVNLPFGFRLYGETHGTAWVSTNGFLSFSDPGAAAPVNGPVPDAVLPNGAIYPFWDDLVQRADSTVRTGVYGTAPNRRFVVEWRNSGVYGSSSARVTFAAVLSEQGEITFSYADLAGNGREQGDSATVAIEDGTGAVALGYSINQPVLRNGTSVVFTPPGATPPPTTGTLSGTVTALATGLPVAGATVTLSPGGRTATTGVDGSYSLSAVTPGGYTVAGSALGGLLTGSAQVTVTAGGTHAANLALVVLPTEEPGYAKTTESRPFVPAEGALVPLTGDESVAQVSLPFSFPFYGQNHSSAWVSSNGFVSFADPSGAQPINTGLPGAGLPNAALYPFWDDLVIRADTTVRTAEVGSGADRKFVIEWRNIGMYGSSSARITVEAILSANGEIAFNYADLATTKPAELGGGATVGIENPAGTAAVQHSVDQPTLANGTAIVFHPIS</sequence>
<protein>
    <recommendedName>
        <fullName evidence="2">alpha-amylase</fullName>
        <ecNumber evidence="2">3.2.1.1</ecNumber>
    </recommendedName>
    <alternativeName>
        <fullName evidence="3">1,4-alpha-D-glucan glucanohydrolase</fullName>
    </alternativeName>
</protein>
<dbReference type="InterPro" id="IPR011042">
    <property type="entry name" value="6-blade_b-propeller_TolB-like"/>
</dbReference>
<evidence type="ECO:0000313" key="5">
    <source>
        <dbReference type="EMBL" id="RKR88049.1"/>
    </source>
</evidence>
<dbReference type="OrthoDB" id="159306at2"/>
<dbReference type="Gene3D" id="2.60.40.10">
    <property type="entry name" value="Immunoglobulins"/>
    <property type="match status" value="1"/>
</dbReference>
<dbReference type="AlphaFoldDB" id="A0A495JJ69"/>
<dbReference type="InterPro" id="IPR022409">
    <property type="entry name" value="PKD/Chitinase_dom"/>
</dbReference>
<proteinExistence type="predicted"/>
<evidence type="ECO:0000259" key="4">
    <source>
        <dbReference type="PROSITE" id="PS50093"/>
    </source>
</evidence>
<evidence type="ECO:0000256" key="1">
    <source>
        <dbReference type="ARBA" id="ARBA00000548"/>
    </source>
</evidence>
<feature type="domain" description="PKD" evidence="4">
    <location>
        <begin position="472"/>
        <end position="557"/>
    </location>
</feature>
<evidence type="ECO:0000256" key="3">
    <source>
        <dbReference type="ARBA" id="ARBA00030238"/>
    </source>
</evidence>
<dbReference type="SMART" id="SM00089">
    <property type="entry name" value="PKD"/>
    <property type="match status" value="1"/>
</dbReference>
<comment type="catalytic activity">
    <reaction evidence="1">
        <text>Endohydrolysis of (1-&gt;4)-alpha-D-glucosidic linkages in polysaccharides containing three or more (1-&gt;4)-alpha-linked D-glucose units.</text>
        <dbReference type="EC" id="3.2.1.1"/>
    </reaction>
</comment>
<dbReference type="InterPro" id="IPR013784">
    <property type="entry name" value="Carb-bd-like_fold"/>
</dbReference>
<dbReference type="GO" id="GO:0030246">
    <property type="term" value="F:carbohydrate binding"/>
    <property type="evidence" value="ECO:0007669"/>
    <property type="project" value="InterPro"/>
</dbReference>
<dbReference type="InterPro" id="IPR000601">
    <property type="entry name" value="PKD_dom"/>
</dbReference>
<dbReference type="SUPFAM" id="SSF50952">
    <property type="entry name" value="Soluble quinoprotein glucose dehydrogenase"/>
    <property type="match status" value="1"/>
</dbReference>
<dbReference type="Pfam" id="PF18911">
    <property type="entry name" value="PKD_4"/>
    <property type="match status" value="1"/>
</dbReference>
<dbReference type="InterPro" id="IPR035986">
    <property type="entry name" value="PKD_dom_sf"/>
</dbReference>
<dbReference type="EC" id="3.2.1.1" evidence="2"/>
<comment type="caution">
    <text evidence="5">The sequence shown here is derived from an EMBL/GenBank/DDBJ whole genome shotgun (WGS) entry which is preliminary data.</text>
</comment>
<dbReference type="CDD" id="cd00146">
    <property type="entry name" value="PKD"/>
    <property type="match status" value="1"/>
</dbReference>
<dbReference type="PANTHER" id="PTHR19328:SF13">
    <property type="entry name" value="HIPL1 PROTEIN"/>
    <property type="match status" value="1"/>
</dbReference>
<dbReference type="GO" id="GO:0005975">
    <property type="term" value="P:carbohydrate metabolic process"/>
    <property type="evidence" value="ECO:0007669"/>
    <property type="project" value="UniProtKB-ARBA"/>
</dbReference>
<dbReference type="GO" id="GO:0004556">
    <property type="term" value="F:alpha-amylase activity"/>
    <property type="evidence" value="ECO:0007669"/>
    <property type="project" value="UniProtKB-EC"/>
</dbReference>
<keyword evidence="6" id="KW-1185">Reference proteome</keyword>
<dbReference type="SUPFAM" id="SSF49299">
    <property type="entry name" value="PKD domain"/>
    <property type="match status" value="1"/>
</dbReference>
<dbReference type="RefSeq" id="WP_147456962.1">
    <property type="nucleotide sequence ID" value="NZ_RBKT01000001.1"/>
</dbReference>
<dbReference type="SUPFAM" id="SSF63825">
    <property type="entry name" value="YWTD domain"/>
    <property type="match status" value="1"/>
</dbReference>
<dbReference type="Gene3D" id="2.60.40.1120">
    <property type="entry name" value="Carboxypeptidase-like, regulatory domain"/>
    <property type="match status" value="1"/>
</dbReference>
<dbReference type="EMBL" id="RBKT01000001">
    <property type="protein sequence ID" value="RKR88049.1"/>
    <property type="molecule type" value="Genomic_DNA"/>
</dbReference>